<dbReference type="EMBL" id="JAWJWF010000048">
    <property type="protein sequence ID" value="KAK6620251.1"/>
    <property type="molecule type" value="Genomic_DNA"/>
</dbReference>
<comment type="caution">
    <text evidence="2">The sequence shown here is derived from an EMBL/GenBank/DDBJ whole genome shotgun (WGS) entry which is preliminary data.</text>
</comment>
<feature type="compositionally biased region" description="Basic and acidic residues" evidence="1">
    <location>
        <begin position="25"/>
        <end position="48"/>
    </location>
</feature>
<evidence type="ECO:0000256" key="1">
    <source>
        <dbReference type="SAM" id="MobiDB-lite"/>
    </source>
</evidence>
<accession>A0ABR1AIP6</accession>
<gene>
    <name evidence="2" type="ORF">RUM44_006652</name>
</gene>
<sequence>MTSKEHQPNQQTLKQVLKALNSRLGAKEPTDSNYREKKHRSAVEEDQRRKMREMKLCKIQFTYIRKMTNQFGGMMCGTCDVHESSGNVLYSKEVRHWDRSTSQREELPGRPGRVPSLGFCPVFH</sequence>
<keyword evidence="3" id="KW-1185">Reference proteome</keyword>
<feature type="region of interest" description="Disordered" evidence="1">
    <location>
        <begin position="24"/>
        <end position="48"/>
    </location>
</feature>
<name>A0ABR1AIP6_POLSC</name>
<protein>
    <submittedName>
        <fullName evidence="2">Uncharacterized protein</fullName>
    </submittedName>
</protein>
<evidence type="ECO:0000313" key="3">
    <source>
        <dbReference type="Proteomes" id="UP001359485"/>
    </source>
</evidence>
<evidence type="ECO:0000313" key="2">
    <source>
        <dbReference type="EMBL" id="KAK6620251.1"/>
    </source>
</evidence>
<dbReference type="Proteomes" id="UP001359485">
    <property type="component" value="Unassembled WGS sequence"/>
</dbReference>
<reference evidence="2 3" key="1">
    <citation type="submission" date="2023-09" db="EMBL/GenBank/DDBJ databases">
        <title>Genomes of two closely related lineages of the louse Polyplax serrata with different host specificities.</title>
        <authorList>
            <person name="Martinu J."/>
            <person name="Tarabai H."/>
            <person name="Stefka J."/>
            <person name="Hypsa V."/>
        </authorList>
    </citation>
    <scope>NUCLEOTIDE SEQUENCE [LARGE SCALE GENOMIC DNA]</scope>
    <source>
        <strain evidence="2">98ZLc_SE</strain>
    </source>
</reference>
<organism evidence="2 3">
    <name type="scientific">Polyplax serrata</name>
    <name type="common">Common mouse louse</name>
    <dbReference type="NCBI Taxonomy" id="468196"/>
    <lineage>
        <taxon>Eukaryota</taxon>
        <taxon>Metazoa</taxon>
        <taxon>Ecdysozoa</taxon>
        <taxon>Arthropoda</taxon>
        <taxon>Hexapoda</taxon>
        <taxon>Insecta</taxon>
        <taxon>Pterygota</taxon>
        <taxon>Neoptera</taxon>
        <taxon>Paraneoptera</taxon>
        <taxon>Psocodea</taxon>
        <taxon>Troctomorpha</taxon>
        <taxon>Phthiraptera</taxon>
        <taxon>Anoplura</taxon>
        <taxon>Polyplacidae</taxon>
        <taxon>Polyplax</taxon>
    </lineage>
</organism>
<proteinExistence type="predicted"/>